<dbReference type="HOGENOM" id="CLU_1072753_0_0_0"/>
<dbReference type="EMBL" id="CP000360">
    <property type="protein sequence ID" value="ABF42274.1"/>
    <property type="molecule type" value="Genomic_DNA"/>
</dbReference>
<organism evidence="3 4">
    <name type="scientific">Koribacter versatilis (strain Ellin345)</name>
    <dbReference type="NCBI Taxonomy" id="204669"/>
    <lineage>
        <taxon>Bacteria</taxon>
        <taxon>Pseudomonadati</taxon>
        <taxon>Acidobacteriota</taxon>
        <taxon>Terriglobia</taxon>
        <taxon>Terriglobales</taxon>
        <taxon>Candidatus Korobacteraceae</taxon>
        <taxon>Candidatus Korobacter</taxon>
    </lineage>
</organism>
<sequence>MNKSLVLAATLFAAATLSLAQTTPAAQSESPQPATPQSSSGMTKPQADTAASQRSTGPAVPAQLAKSIDSKKAKAGDEIDAKTTVGMSGANGLQVPEGSKIVGHITDAKAKSKGDPESSLTFAFEKIVLKDGKELPFRAVAQAIGPGQNAAASAFPESGGPNAPPAKNGMSGGNSSAVGNGPGGSTGGTAGNPSASAATPQGISSQNAAPGRLSENSTGAVGMKGITLDSQSSASKISSDAKSVKLDEGTQLLLKMLPQ</sequence>
<feature type="chain" id="PRO_5004191206" description="Lipoprotein" evidence="2">
    <location>
        <begin position="21"/>
        <end position="259"/>
    </location>
</feature>
<gene>
    <name evidence="3" type="ordered locus">Acid345_3273</name>
</gene>
<evidence type="ECO:0000313" key="4">
    <source>
        <dbReference type="Proteomes" id="UP000002432"/>
    </source>
</evidence>
<name>Q1ILH6_KORVE</name>
<dbReference type="RefSeq" id="WP_011524073.1">
    <property type="nucleotide sequence ID" value="NC_008009.1"/>
</dbReference>
<dbReference type="AlphaFoldDB" id="Q1ILH6"/>
<feature type="region of interest" description="Disordered" evidence="1">
    <location>
        <begin position="21"/>
        <end position="98"/>
    </location>
</feature>
<keyword evidence="4" id="KW-1185">Reference proteome</keyword>
<dbReference type="Proteomes" id="UP000002432">
    <property type="component" value="Chromosome"/>
</dbReference>
<feature type="compositionally biased region" description="Basic and acidic residues" evidence="1">
    <location>
        <begin position="68"/>
        <end position="81"/>
    </location>
</feature>
<dbReference type="OrthoDB" id="118101at2"/>
<dbReference type="EnsemblBacteria" id="ABF42274">
    <property type="protein sequence ID" value="ABF42274"/>
    <property type="gene ID" value="Acid345_3273"/>
</dbReference>
<proteinExistence type="predicted"/>
<reference evidence="3 4" key="1">
    <citation type="journal article" date="2009" name="Appl. Environ. Microbiol.">
        <title>Three genomes from the phylum Acidobacteria provide insight into the lifestyles of these microorganisms in soils.</title>
        <authorList>
            <person name="Ward N.L."/>
            <person name="Challacombe J.F."/>
            <person name="Janssen P.H."/>
            <person name="Henrissat B."/>
            <person name="Coutinho P.M."/>
            <person name="Wu M."/>
            <person name="Xie G."/>
            <person name="Haft D.H."/>
            <person name="Sait M."/>
            <person name="Badger J."/>
            <person name="Barabote R.D."/>
            <person name="Bradley B."/>
            <person name="Brettin T.S."/>
            <person name="Brinkac L.M."/>
            <person name="Bruce D."/>
            <person name="Creasy T."/>
            <person name="Daugherty S.C."/>
            <person name="Davidsen T.M."/>
            <person name="DeBoy R.T."/>
            <person name="Detter J.C."/>
            <person name="Dodson R.J."/>
            <person name="Durkin A.S."/>
            <person name="Ganapathy A."/>
            <person name="Gwinn-Giglio M."/>
            <person name="Han C.S."/>
            <person name="Khouri H."/>
            <person name="Kiss H."/>
            <person name="Kothari S.P."/>
            <person name="Madupu R."/>
            <person name="Nelson K.E."/>
            <person name="Nelson W.C."/>
            <person name="Paulsen I."/>
            <person name="Penn K."/>
            <person name="Ren Q."/>
            <person name="Rosovitz M.J."/>
            <person name="Selengut J.D."/>
            <person name="Shrivastava S."/>
            <person name="Sullivan S.A."/>
            <person name="Tapia R."/>
            <person name="Thompson L.S."/>
            <person name="Watkins K.L."/>
            <person name="Yang Q."/>
            <person name="Yu C."/>
            <person name="Zafar N."/>
            <person name="Zhou L."/>
            <person name="Kuske C.R."/>
        </authorList>
    </citation>
    <scope>NUCLEOTIDE SEQUENCE [LARGE SCALE GENOMIC DNA]</scope>
    <source>
        <strain evidence="3 4">Ellin345</strain>
    </source>
</reference>
<feature type="compositionally biased region" description="Gly residues" evidence="1">
    <location>
        <begin position="180"/>
        <end position="190"/>
    </location>
</feature>
<evidence type="ECO:0000256" key="2">
    <source>
        <dbReference type="SAM" id="SignalP"/>
    </source>
</evidence>
<protein>
    <recommendedName>
        <fullName evidence="5">Lipoprotein</fullName>
    </recommendedName>
</protein>
<dbReference type="STRING" id="204669.Acid345_3273"/>
<feature type="compositionally biased region" description="Polar residues" evidence="1">
    <location>
        <begin position="27"/>
        <end position="43"/>
    </location>
</feature>
<accession>Q1ILH6</accession>
<keyword evidence="2" id="KW-0732">Signal</keyword>
<evidence type="ECO:0000313" key="3">
    <source>
        <dbReference type="EMBL" id="ABF42274.1"/>
    </source>
</evidence>
<feature type="region of interest" description="Disordered" evidence="1">
    <location>
        <begin position="146"/>
        <end position="243"/>
    </location>
</feature>
<dbReference type="KEGG" id="aba:Acid345_3273"/>
<evidence type="ECO:0008006" key="5">
    <source>
        <dbReference type="Google" id="ProtNLM"/>
    </source>
</evidence>
<dbReference type="eggNOG" id="ENOG5033DXH">
    <property type="taxonomic scope" value="Bacteria"/>
</dbReference>
<feature type="compositionally biased region" description="Polar residues" evidence="1">
    <location>
        <begin position="201"/>
        <end position="219"/>
    </location>
</feature>
<feature type="compositionally biased region" description="Low complexity" evidence="1">
    <location>
        <begin position="229"/>
        <end position="241"/>
    </location>
</feature>
<feature type="signal peptide" evidence="2">
    <location>
        <begin position="1"/>
        <end position="20"/>
    </location>
</feature>
<feature type="compositionally biased region" description="Low complexity" evidence="1">
    <location>
        <begin position="191"/>
        <end position="200"/>
    </location>
</feature>
<evidence type="ECO:0000256" key="1">
    <source>
        <dbReference type="SAM" id="MobiDB-lite"/>
    </source>
</evidence>